<dbReference type="RefSeq" id="WP_164823940.1">
    <property type="nucleotide sequence ID" value="NZ_CP049228.1"/>
</dbReference>
<evidence type="ECO:0000259" key="2">
    <source>
        <dbReference type="Pfam" id="PF24243"/>
    </source>
</evidence>
<dbReference type="InterPro" id="IPR018913">
    <property type="entry name" value="BppU_N"/>
</dbReference>
<proteinExistence type="predicted"/>
<dbReference type="EMBL" id="CP049228">
    <property type="protein sequence ID" value="QIH23602.1"/>
    <property type="molecule type" value="Genomic_DNA"/>
</dbReference>
<reference evidence="3 4" key="1">
    <citation type="submission" date="2020-02" db="EMBL/GenBank/DDBJ databases">
        <title>Complete genome sequences of six Lactobacillus iners strains isolated from the human vagina.</title>
        <authorList>
            <person name="France M.T."/>
            <person name="Rutt L."/>
            <person name="Narina S."/>
            <person name="Arbaugh S."/>
            <person name="Humphrys M.S."/>
            <person name="Ma B."/>
            <person name="Hayward M.R."/>
            <person name="Relman D."/>
            <person name="Kwon D.S."/>
            <person name="Ravel J."/>
        </authorList>
    </citation>
    <scope>NUCLEOTIDE SEQUENCE [LARGE SCALE GENOMIC DNA]</scope>
    <source>
        <strain evidence="3 4">C0210C1</strain>
    </source>
</reference>
<dbReference type="Pfam" id="PF10651">
    <property type="entry name" value="BppU_N"/>
    <property type="match status" value="1"/>
</dbReference>
<dbReference type="Proteomes" id="UP000501676">
    <property type="component" value="Chromosome"/>
</dbReference>
<evidence type="ECO:0000313" key="3">
    <source>
        <dbReference type="EMBL" id="QIH23602.1"/>
    </source>
</evidence>
<dbReference type="Gene3D" id="2.60.40.3350">
    <property type="match status" value="1"/>
</dbReference>
<accession>A0A6G7B881</accession>
<gene>
    <name evidence="3" type="ORF">G6Z83_02475</name>
</gene>
<name>A0A6G7B881_9LACO</name>
<protein>
    <submittedName>
        <fullName evidence="3">BppU family phage baseplate upper protein</fullName>
    </submittedName>
</protein>
<dbReference type="AlphaFoldDB" id="A0A6G7B881"/>
<organism evidence="3 4">
    <name type="scientific">Lactobacillus iners</name>
    <dbReference type="NCBI Taxonomy" id="147802"/>
    <lineage>
        <taxon>Bacteria</taxon>
        <taxon>Bacillati</taxon>
        <taxon>Bacillota</taxon>
        <taxon>Bacilli</taxon>
        <taxon>Lactobacillales</taxon>
        <taxon>Lactobacillaceae</taxon>
        <taxon>Lactobacillus</taxon>
    </lineage>
</organism>
<feature type="domain" description="BppU N-terminal" evidence="1">
    <location>
        <begin position="13"/>
        <end position="146"/>
    </location>
</feature>
<evidence type="ECO:0000259" key="1">
    <source>
        <dbReference type="Pfam" id="PF10651"/>
    </source>
</evidence>
<dbReference type="InterPro" id="IPR056923">
    <property type="entry name" value="Minor_tail_gp31_C"/>
</dbReference>
<feature type="domain" description="Minor tail protein gp31 C-terminal" evidence="2">
    <location>
        <begin position="558"/>
        <end position="580"/>
    </location>
</feature>
<sequence>MTETKKLTLPLLELDLQKTTIFVTRPFRLTQGDKGYYQPFHLSVGFQPYDVTADTLCFSALKPDGQFIEVENEPERFSYDMGTWYFQIPEALAQAVGTITGFFYIKQGDSVVASTTKFAYEITARFGDDESSNSYVTMLEDIKSKLSQELEGVRANANQFQQFVNRSDSDLTATIQDLKRRTDSWLSSKTSEVDGQIQSRTVALDALQRQWNQKYNELVSQFNNQLTAQQSSWSAQLGTQQSKWQAQFDSQNQQFITQKSRIDSDYQAQLASLKSSWDEKFHTAITGYSSSFDSFKQELSQKIDTAKQLLDNISDTKVPELQARLDDINSKVRDVDFNSFVKSVNGVSAVNGNVSLDLYSKSEIDSKISEAGKVKTVQGQQPDNNGNVQLHNVRVALGFNPTTGDAQTAMGTYGNYQPVDRSAIVNLVKTGLPGVYAKKTDLDSLGKVKTVNGSGPDGSGNVTVAVPDVSSQIDSAIQKIHWKYEEAYGSTSTSIKDVNISVTKDDSGNYIIDGKQPAWTARNVTALRTTVDSMNGQISALQTQISALQTQMQTTAHIQTLTQAEYDALATKDDNTIYHIRG</sequence>
<dbReference type="Pfam" id="PF24243">
    <property type="entry name" value="Phage_tail_C"/>
    <property type="match status" value="1"/>
</dbReference>
<evidence type="ECO:0000313" key="4">
    <source>
        <dbReference type="Proteomes" id="UP000501676"/>
    </source>
</evidence>